<dbReference type="EnsemblMetazoa" id="GBRI026474-RA">
    <property type="protein sequence ID" value="GBRI026474-PA"/>
    <property type="gene ID" value="GBRI026474"/>
</dbReference>
<sequence>MPYSVTSLQHKTTSVVLSGWNPLIKKFYDLILTNTVTSYLFKIELTNLSVRLRKKPVTFFHVTLPYKAEPLHKTLKNFRGLTISSAANSRVTIINGNSSFKHICNKSEREQSQSMASQKTKLKRNLRKWILFATLITDISGRAMVMVGLFILTFQAITSLHLTIVDYC</sequence>
<evidence type="ECO:0000313" key="3">
    <source>
        <dbReference type="Proteomes" id="UP000091820"/>
    </source>
</evidence>
<keyword evidence="1" id="KW-0812">Transmembrane</keyword>
<evidence type="ECO:0000313" key="2">
    <source>
        <dbReference type="EnsemblMetazoa" id="GBRI026474-PA"/>
    </source>
</evidence>
<keyword evidence="1" id="KW-1133">Transmembrane helix</keyword>
<evidence type="ECO:0000256" key="1">
    <source>
        <dbReference type="SAM" id="Phobius"/>
    </source>
</evidence>
<protein>
    <submittedName>
        <fullName evidence="2">Uncharacterized protein</fullName>
    </submittedName>
</protein>
<feature type="transmembrane region" description="Helical" evidence="1">
    <location>
        <begin position="129"/>
        <end position="152"/>
    </location>
</feature>
<name>A0A1A9WNT4_9MUSC</name>
<dbReference type="AlphaFoldDB" id="A0A1A9WNT4"/>
<dbReference type="VEuPathDB" id="VectorBase:GBRI026474"/>
<reference evidence="3" key="1">
    <citation type="submission" date="2014-03" db="EMBL/GenBank/DDBJ databases">
        <authorList>
            <person name="Aksoy S."/>
            <person name="Warren W."/>
            <person name="Wilson R.K."/>
        </authorList>
    </citation>
    <scope>NUCLEOTIDE SEQUENCE [LARGE SCALE GENOMIC DNA]</scope>
    <source>
        <strain evidence="3">IAEA</strain>
    </source>
</reference>
<reference evidence="2" key="2">
    <citation type="submission" date="2020-05" db="UniProtKB">
        <authorList>
            <consortium name="EnsemblMetazoa"/>
        </authorList>
    </citation>
    <scope>IDENTIFICATION</scope>
    <source>
        <strain evidence="2">IAEA</strain>
    </source>
</reference>
<proteinExistence type="predicted"/>
<accession>A0A1A9WNT4</accession>
<keyword evidence="1" id="KW-0472">Membrane</keyword>
<keyword evidence="3" id="KW-1185">Reference proteome</keyword>
<organism evidence="2 3">
    <name type="scientific">Glossina brevipalpis</name>
    <dbReference type="NCBI Taxonomy" id="37001"/>
    <lineage>
        <taxon>Eukaryota</taxon>
        <taxon>Metazoa</taxon>
        <taxon>Ecdysozoa</taxon>
        <taxon>Arthropoda</taxon>
        <taxon>Hexapoda</taxon>
        <taxon>Insecta</taxon>
        <taxon>Pterygota</taxon>
        <taxon>Neoptera</taxon>
        <taxon>Endopterygota</taxon>
        <taxon>Diptera</taxon>
        <taxon>Brachycera</taxon>
        <taxon>Muscomorpha</taxon>
        <taxon>Hippoboscoidea</taxon>
        <taxon>Glossinidae</taxon>
        <taxon>Glossina</taxon>
    </lineage>
</organism>
<dbReference type="Proteomes" id="UP000091820">
    <property type="component" value="Unassembled WGS sequence"/>
</dbReference>